<evidence type="ECO:0000313" key="3">
    <source>
        <dbReference type="Proteomes" id="UP000001876"/>
    </source>
</evidence>
<dbReference type="OrthoDB" id="10688536at2759"/>
<dbReference type="EMBL" id="GG663746">
    <property type="protein sequence ID" value="EEH53466.1"/>
    <property type="molecule type" value="Genomic_DNA"/>
</dbReference>
<feature type="region of interest" description="Disordered" evidence="1">
    <location>
        <begin position="157"/>
        <end position="216"/>
    </location>
</feature>
<name>C1N3N7_MICPC</name>
<dbReference type="RefSeq" id="XP_003062647.1">
    <property type="nucleotide sequence ID" value="XM_003062601.1"/>
</dbReference>
<evidence type="ECO:0000313" key="2">
    <source>
        <dbReference type="EMBL" id="EEH53466.1"/>
    </source>
</evidence>
<keyword evidence="3" id="KW-1185">Reference proteome</keyword>
<feature type="compositionally biased region" description="Gly residues" evidence="1">
    <location>
        <begin position="287"/>
        <end position="298"/>
    </location>
</feature>
<feature type="region of interest" description="Disordered" evidence="1">
    <location>
        <begin position="74"/>
        <end position="93"/>
    </location>
</feature>
<feature type="compositionally biased region" description="Acidic residues" evidence="1">
    <location>
        <begin position="104"/>
        <end position="124"/>
    </location>
</feature>
<dbReference type="GeneID" id="9688087"/>
<dbReference type="AlphaFoldDB" id="C1N3N7"/>
<feature type="compositionally biased region" description="Pro residues" evidence="1">
    <location>
        <begin position="41"/>
        <end position="53"/>
    </location>
</feature>
<dbReference type="OMA" id="HAKDARE"/>
<gene>
    <name evidence="2" type="ORF">MICPUCDRAFT_52243</name>
</gene>
<organism evidence="3">
    <name type="scientific">Micromonas pusilla (strain CCMP1545)</name>
    <name type="common">Picoplanktonic green alga</name>
    <dbReference type="NCBI Taxonomy" id="564608"/>
    <lineage>
        <taxon>Eukaryota</taxon>
        <taxon>Viridiplantae</taxon>
        <taxon>Chlorophyta</taxon>
        <taxon>Mamiellophyceae</taxon>
        <taxon>Mamiellales</taxon>
        <taxon>Mamiellaceae</taxon>
        <taxon>Micromonas</taxon>
    </lineage>
</organism>
<reference evidence="2 3" key="1">
    <citation type="journal article" date="2009" name="Science">
        <title>Green evolution and dynamic adaptations revealed by genomes of the marine picoeukaryotes Micromonas.</title>
        <authorList>
            <person name="Worden A.Z."/>
            <person name="Lee J.H."/>
            <person name="Mock T."/>
            <person name="Rouze P."/>
            <person name="Simmons M.P."/>
            <person name="Aerts A.L."/>
            <person name="Allen A.E."/>
            <person name="Cuvelier M.L."/>
            <person name="Derelle E."/>
            <person name="Everett M.V."/>
            <person name="Foulon E."/>
            <person name="Grimwood J."/>
            <person name="Gundlach H."/>
            <person name="Henrissat B."/>
            <person name="Napoli C."/>
            <person name="McDonald S.M."/>
            <person name="Parker M.S."/>
            <person name="Rombauts S."/>
            <person name="Salamov A."/>
            <person name="Von Dassow P."/>
            <person name="Badger J.H."/>
            <person name="Coutinho P.M."/>
            <person name="Demir E."/>
            <person name="Dubchak I."/>
            <person name="Gentemann C."/>
            <person name="Eikrem W."/>
            <person name="Gready J.E."/>
            <person name="John U."/>
            <person name="Lanier W."/>
            <person name="Lindquist E.A."/>
            <person name="Lucas S."/>
            <person name="Mayer K.F."/>
            <person name="Moreau H."/>
            <person name="Not F."/>
            <person name="Otillar R."/>
            <person name="Panaud O."/>
            <person name="Pangilinan J."/>
            <person name="Paulsen I."/>
            <person name="Piegu B."/>
            <person name="Poliakov A."/>
            <person name="Robbens S."/>
            <person name="Schmutz J."/>
            <person name="Toulza E."/>
            <person name="Wyss T."/>
            <person name="Zelensky A."/>
            <person name="Zhou K."/>
            <person name="Armbrust E.V."/>
            <person name="Bhattacharya D."/>
            <person name="Goodenough U.W."/>
            <person name="Van de Peer Y."/>
            <person name="Grigoriev I.V."/>
        </authorList>
    </citation>
    <scope>NUCLEOTIDE SEQUENCE [LARGE SCALE GENOMIC DNA]</scope>
    <source>
        <strain evidence="2 3">CCMP1545</strain>
    </source>
</reference>
<feature type="region of interest" description="Disordered" evidence="1">
    <location>
        <begin position="101"/>
        <end position="144"/>
    </location>
</feature>
<sequence length="721" mass="74031">MPPTGKVRGGPAPGASRVGIDDGTSRDELIEKRPLISSHRPPLPPPPPPPPHPSSSHQDAILAAARAIDAGAACDSDADANGSDSDADWANWGGVDWKNLDVSLYDDDDDDDGDDDDGGDDGDGPAEPNAPLRPEDVGLPPRLASWLARHRCGDVRRARDAIGRRSSRSKRTTTPDADGHVALGGARPKYAPLHERPPAKVLPCARPMPRDDDFEPPDVVARRRALEDAGPVTEVVVDGGGVKYFAQKSNAATTAAAVDALRRAAVREREMDLPRGAGPAGRWSPERGGGGAGLGGRGGGHDDDDEEEGGGGGLLAAALARVGAGRRNAKTAAVSRGPASKRGGAGLATYSPAADAALLRLFPPNERPLIDQTIGVHSKSVVPRATRQTALDRFVAAALRAEAAAAGGDAIAIEPDAAWMNAHVKARRRAVTRAREAEARVHARSTSKLVYRSLSTAAFKTTTAADAGADVAAAVAAVAAVGGDDAPAGDEEEEEGGGGGGPARATAADRAAAATAASVAAAAARAVAKDAGAGATLAGFLPAVPGSLLQRYVSEAAARVDLTRARVVRGDASLAFFYAAAKRTRPDPPGGEEGRRRAAAREIAAAVVAASAAATTASPAANAPRDAVPGHPDVVAAVTRFVATYLTPLVDVGVLTSARGDEVLEKVVRKVMARKASRERDASFLDDAREAEKIRELARAYVQMGRGGGGVDNPKKKRRRA</sequence>
<feature type="compositionally biased region" description="Basic and acidic residues" evidence="1">
    <location>
        <begin position="19"/>
        <end position="34"/>
    </location>
</feature>
<accession>C1N3N7</accession>
<dbReference type="KEGG" id="mpp:MICPUCDRAFT_52243"/>
<proteinExistence type="predicted"/>
<feature type="region of interest" description="Disordered" evidence="1">
    <location>
        <begin position="484"/>
        <end position="506"/>
    </location>
</feature>
<feature type="region of interest" description="Disordered" evidence="1">
    <location>
        <begin position="271"/>
        <end position="312"/>
    </location>
</feature>
<feature type="compositionally biased region" description="Low complexity" evidence="1">
    <location>
        <begin position="54"/>
        <end position="68"/>
    </location>
</feature>
<feature type="compositionally biased region" description="Low complexity" evidence="1">
    <location>
        <begin position="74"/>
        <end position="91"/>
    </location>
</feature>
<feature type="region of interest" description="Disordered" evidence="1">
    <location>
        <begin position="1"/>
        <end position="68"/>
    </location>
</feature>
<feature type="compositionally biased region" description="Acidic residues" evidence="1">
    <location>
        <begin position="487"/>
        <end position="496"/>
    </location>
</feature>
<dbReference type="Proteomes" id="UP000001876">
    <property type="component" value="Unassembled WGS sequence"/>
</dbReference>
<protein>
    <submittedName>
        <fullName evidence="2">Predicted protein</fullName>
    </submittedName>
</protein>
<evidence type="ECO:0000256" key="1">
    <source>
        <dbReference type="SAM" id="MobiDB-lite"/>
    </source>
</evidence>